<reference evidence="6" key="1">
    <citation type="submission" date="2020-12" db="EMBL/GenBank/DDBJ databases">
        <title>WGS assembly of Carya illinoinensis cv. Pawnee.</title>
        <authorList>
            <person name="Platts A."/>
            <person name="Shu S."/>
            <person name="Wright S."/>
            <person name="Barry K."/>
            <person name="Edger P."/>
            <person name="Pires J.C."/>
            <person name="Schmutz J."/>
        </authorList>
    </citation>
    <scope>NUCLEOTIDE SEQUENCE</scope>
    <source>
        <tissue evidence="6">Leaf</tissue>
    </source>
</reference>
<organism evidence="6 7">
    <name type="scientific">Carya illinoinensis</name>
    <name type="common">Pecan</name>
    <dbReference type="NCBI Taxonomy" id="32201"/>
    <lineage>
        <taxon>Eukaryota</taxon>
        <taxon>Viridiplantae</taxon>
        <taxon>Streptophyta</taxon>
        <taxon>Embryophyta</taxon>
        <taxon>Tracheophyta</taxon>
        <taxon>Spermatophyta</taxon>
        <taxon>Magnoliopsida</taxon>
        <taxon>eudicotyledons</taxon>
        <taxon>Gunneridae</taxon>
        <taxon>Pentapetalae</taxon>
        <taxon>rosids</taxon>
        <taxon>fabids</taxon>
        <taxon>Fagales</taxon>
        <taxon>Juglandaceae</taxon>
        <taxon>Carya</taxon>
    </lineage>
</organism>
<dbReference type="GO" id="GO:0016020">
    <property type="term" value="C:membrane"/>
    <property type="evidence" value="ECO:0007669"/>
    <property type="project" value="UniProtKB-SubCell"/>
</dbReference>
<dbReference type="GO" id="GO:0009834">
    <property type="term" value="P:plant-type secondary cell wall biogenesis"/>
    <property type="evidence" value="ECO:0007669"/>
    <property type="project" value="TreeGrafter"/>
</dbReference>
<dbReference type="PANTHER" id="PTHR13533">
    <property type="entry name" value="N-ACETYLNEURAMINATE 9-O-ACETYLTRANSFERASE"/>
    <property type="match status" value="1"/>
</dbReference>
<dbReference type="GO" id="GO:0005794">
    <property type="term" value="C:Golgi apparatus"/>
    <property type="evidence" value="ECO:0007669"/>
    <property type="project" value="UniProtKB-ARBA"/>
</dbReference>
<feature type="transmembrane region" description="Helical" evidence="5">
    <location>
        <begin position="12"/>
        <end position="32"/>
    </location>
</feature>
<evidence type="ECO:0000256" key="4">
    <source>
        <dbReference type="ARBA" id="ARBA00023136"/>
    </source>
</evidence>
<evidence type="ECO:0000313" key="7">
    <source>
        <dbReference type="Proteomes" id="UP000811609"/>
    </source>
</evidence>
<comment type="caution">
    <text evidence="6">The sequence shown here is derived from an EMBL/GenBank/DDBJ whole genome shotgun (WGS) entry which is preliminary data.</text>
</comment>
<dbReference type="EMBL" id="CM031809">
    <property type="protein sequence ID" value="KAG6667939.1"/>
    <property type="molecule type" value="Genomic_DNA"/>
</dbReference>
<comment type="subcellular location">
    <subcellularLocation>
        <location evidence="1">Membrane</location>
    </subcellularLocation>
</comment>
<dbReference type="GO" id="GO:0010411">
    <property type="term" value="P:xyloglucan metabolic process"/>
    <property type="evidence" value="ECO:0007669"/>
    <property type="project" value="TreeGrafter"/>
</dbReference>
<evidence type="ECO:0000256" key="2">
    <source>
        <dbReference type="ARBA" id="ARBA00022692"/>
    </source>
</evidence>
<feature type="transmembrane region" description="Helical" evidence="5">
    <location>
        <begin position="44"/>
        <end position="68"/>
    </location>
</feature>
<dbReference type="GO" id="GO:0045492">
    <property type="term" value="P:xylan biosynthetic process"/>
    <property type="evidence" value="ECO:0007669"/>
    <property type="project" value="TreeGrafter"/>
</dbReference>
<evidence type="ECO:0000313" key="6">
    <source>
        <dbReference type="EMBL" id="KAG6667939.1"/>
    </source>
</evidence>
<dbReference type="GO" id="GO:0016407">
    <property type="term" value="F:acetyltransferase activity"/>
    <property type="evidence" value="ECO:0007669"/>
    <property type="project" value="TreeGrafter"/>
</dbReference>
<dbReference type="AlphaFoldDB" id="A0A8T1RMM9"/>
<evidence type="ECO:0000256" key="1">
    <source>
        <dbReference type="ARBA" id="ARBA00004370"/>
    </source>
</evidence>
<keyword evidence="3 5" id="KW-1133">Transmembrane helix</keyword>
<name>A0A8T1RMM9_CARIL</name>
<sequence>MHEWHFRSGLDRYIWIIGMVYAFYHPTVEMWLEKLEEMEPKRRISIKTTLALISLAALWFTFLSFFFLG</sequence>
<gene>
    <name evidence="6" type="ORF">CIPAW_01G135000</name>
</gene>
<dbReference type="Proteomes" id="UP000811609">
    <property type="component" value="Chromosome 1"/>
</dbReference>
<dbReference type="PANTHER" id="PTHR13533:SF48">
    <property type="entry name" value="PROTEIN REDUCED WALL ACETYLATION 2"/>
    <property type="match status" value="1"/>
</dbReference>
<keyword evidence="2 5" id="KW-0812">Transmembrane</keyword>
<keyword evidence="7" id="KW-1185">Reference proteome</keyword>
<keyword evidence="4 5" id="KW-0472">Membrane</keyword>
<evidence type="ECO:0000256" key="5">
    <source>
        <dbReference type="SAM" id="Phobius"/>
    </source>
</evidence>
<accession>A0A8T1RMM9</accession>
<proteinExistence type="predicted"/>
<protein>
    <submittedName>
        <fullName evidence="6">Uncharacterized protein</fullName>
    </submittedName>
</protein>
<evidence type="ECO:0000256" key="3">
    <source>
        <dbReference type="ARBA" id="ARBA00022989"/>
    </source>
</evidence>